<dbReference type="InterPro" id="IPR034660">
    <property type="entry name" value="DinB/YfiT-like"/>
</dbReference>
<keyword evidence="3" id="KW-1185">Reference proteome</keyword>
<organism evidence="2 3">
    <name type="scientific">Actinomadura soli</name>
    <dbReference type="NCBI Taxonomy" id="2508997"/>
    <lineage>
        <taxon>Bacteria</taxon>
        <taxon>Bacillati</taxon>
        <taxon>Actinomycetota</taxon>
        <taxon>Actinomycetes</taxon>
        <taxon>Streptosporangiales</taxon>
        <taxon>Thermomonosporaceae</taxon>
        <taxon>Actinomadura</taxon>
    </lineage>
</organism>
<evidence type="ECO:0000313" key="3">
    <source>
        <dbReference type="Proteomes" id="UP000309174"/>
    </source>
</evidence>
<dbReference type="Gene3D" id="1.20.120.450">
    <property type="entry name" value="dinb family like domain"/>
    <property type="match status" value="1"/>
</dbReference>
<dbReference type="Proteomes" id="UP000309174">
    <property type="component" value="Unassembled WGS sequence"/>
</dbReference>
<protein>
    <submittedName>
        <fullName evidence="2">TIGR03086 family protein</fullName>
    </submittedName>
</protein>
<dbReference type="GO" id="GO:0046872">
    <property type="term" value="F:metal ion binding"/>
    <property type="evidence" value="ECO:0007669"/>
    <property type="project" value="InterPro"/>
</dbReference>
<comment type="caution">
    <text evidence="2">The sequence shown here is derived from an EMBL/GenBank/DDBJ whole genome shotgun (WGS) entry which is preliminary data.</text>
</comment>
<accession>A0A5C4IY06</accession>
<dbReference type="AlphaFoldDB" id="A0A5C4IY06"/>
<name>A0A5C4IY06_9ACTN</name>
<proteinExistence type="predicted"/>
<dbReference type="InterPro" id="IPR017517">
    <property type="entry name" value="Maleyloyr_isom"/>
</dbReference>
<dbReference type="Pfam" id="PF11716">
    <property type="entry name" value="MDMPI_N"/>
    <property type="match status" value="1"/>
</dbReference>
<feature type="domain" description="Mycothiol-dependent maleylpyruvate isomerase metal-binding" evidence="1">
    <location>
        <begin position="48"/>
        <end position="166"/>
    </location>
</feature>
<dbReference type="NCBIfam" id="TIGR03083">
    <property type="entry name" value="maleylpyruvate isomerase family mycothiol-dependent enzyme"/>
    <property type="match status" value="1"/>
</dbReference>
<dbReference type="OrthoDB" id="5185819at2"/>
<gene>
    <name evidence="2" type="ORF">ETD83_41540</name>
</gene>
<evidence type="ECO:0000313" key="2">
    <source>
        <dbReference type="EMBL" id="TMQ81259.1"/>
    </source>
</evidence>
<dbReference type="NCBIfam" id="TIGR03086">
    <property type="entry name" value="TIGR03086 family metal-binding protein"/>
    <property type="match status" value="1"/>
</dbReference>
<dbReference type="EMBL" id="VCKW01000528">
    <property type="protein sequence ID" value="TMQ81259.1"/>
    <property type="molecule type" value="Genomic_DNA"/>
</dbReference>
<dbReference type="SUPFAM" id="SSF109854">
    <property type="entry name" value="DinB/YfiT-like putative metalloenzymes"/>
    <property type="match status" value="1"/>
</dbReference>
<dbReference type="InterPro" id="IPR017520">
    <property type="entry name" value="CHP03086"/>
</dbReference>
<sequence length="227" mass="24435">MYIMLSRPHDQRSGVPGWSRGLECGRSQSATIRAGRCGVVIPERFVRALDGFEAVLVAVPPDRWLSPSPCEGWCAIDVAGHVTAGLLVVELRAAGLPLPQDDPDWREVAGEDPVASWRAVRARMTAELTAEALARRITLGFGDVVTVSEWLEHSPVELLVHTWDLAQATGQEVVFEADLVAAALETAREFASRGRAAGKVGPERVLPEGAADQERLLALFGRTPLGG</sequence>
<evidence type="ECO:0000259" key="1">
    <source>
        <dbReference type="Pfam" id="PF11716"/>
    </source>
</evidence>
<dbReference type="InterPro" id="IPR024344">
    <property type="entry name" value="MDMPI_metal-binding"/>
</dbReference>
<reference evidence="2 3" key="1">
    <citation type="submission" date="2019-05" db="EMBL/GenBank/DDBJ databases">
        <title>Draft genome sequence of Actinomadura sp. 14C53.</title>
        <authorList>
            <person name="Saricaoglu S."/>
            <person name="Isik K."/>
        </authorList>
    </citation>
    <scope>NUCLEOTIDE SEQUENCE [LARGE SCALE GENOMIC DNA]</scope>
    <source>
        <strain evidence="2 3">14C53</strain>
    </source>
</reference>